<reference evidence="1 2" key="2">
    <citation type="journal article" date="2022" name="Mol. Ecol. Resour.">
        <title>The genomes of chicory, endive, great burdock and yacon provide insights into Asteraceae paleo-polyploidization history and plant inulin production.</title>
        <authorList>
            <person name="Fan W."/>
            <person name="Wang S."/>
            <person name="Wang H."/>
            <person name="Wang A."/>
            <person name="Jiang F."/>
            <person name="Liu H."/>
            <person name="Zhao H."/>
            <person name="Xu D."/>
            <person name="Zhang Y."/>
        </authorList>
    </citation>
    <scope>NUCLEOTIDE SEQUENCE [LARGE SCALE GENOMIC DNA]</scope>
    <source>
        <strain evidence="2">cv. Punajuju</strain>
        <tissue evidence="1">Leaves</tissue>
    </source>
</reference>
<name>A0ACB9F7K9_CICIN</name>
<evidence type="ECO:0000313" key="2">
    <source>
        <dbReference type="Proteomes" id="UP001055811"/>
    </source>
</evidence>
<organism evidence="1 2">
    <name type="scientific">Cichorium intybus</name>
    <name type="common">Chicory</name>
    <dbReference type="NCBI Taxonomy" id="13427"/>
    <lineage>
        <taxon>Eukaryota</taxon>
        <taxon>Viridiplantae</taxon>
        <taxon>Streptophyta</taxon>
        <taxon>Embryophyta</taxon>
        <taxon>Tracheophyta</taxon>
        <taxon>Spermatophyta</taxon>
        <taxon>Magnoliopsida</taxon>
        <taxon>eudicotyledons</taxon>
        <taxon>Gunneridae</taxon>
        <taxon>Pentapetalae</taxon>
        <taxon>asterids</taxon>
        <taxon>campanulids</taxon>
        <taxon>Asterales</taxon>
        <taxon>Asteraceae</taxon>
        <taxon>Cichorioideae</taxon>
        <taxon>Cichorieae</taxon>
        <taxon>Cichoriinae</taxon>
        <taxon>Cichorium</taxon>
    </lineage>
</organism>
<sequence>MALSNRSLKTFVVEELGEFPHFLLWAILEWILIASLYIDGLLAFLSSTFAKIFELEPPCVLCTRVDHALVGKDPDTYYNDSICECHKKDISSLAYCHVHRKLANIQNMCEGCLFAFATEKESDKKSLLGRMQKEKDGFTEDEKKVLKPVNRCSCCGEPLKMRAASKDYTRSLSNLRASAIIATSPRATSPRTCFTPTARRTEDSRYTELKFVSDHTEHDMQEYDFALSTYAKNEEMHEDCWRTPHLLRSNKFFGIPLTDSAVVSPKWANRTPYKASMEKSDLLSESIDEASGDDESCLQQIKKQARIDQKALMKLSMELDEERSAAAIAANNAMAMITRLQAEKASVQMEALQYQRMMEEHVDYDKEAIKILKDMLAKRDEDLKVMESELKSYREKYGEIRKVGSDQCEADADEYYQEWKSQSSSSISEKSESRSPLKDQDHDHEFESPLVKDDDDHDDDFESWSPLGTDGKDGESHSGRGTSMLNFETEKYQLYEMLKNLENHIQTSSMEDEWEDDEDKDIVKENRATLKREVSLIRERLRALEADSGFLKHTAMTLQKGEKGAELLTEIAQHLRKLRHWEASEGLNTPHAA</sequence>
<proteinExistence type="predicted"/>
<gene>
    <name evidence="1" type="ORF">L2E82_16829</name>
</gene>
<reference evidence="2" key="1">
    <citation type="journal article" date="2022" name="Mol. Ecol. Resour.">
        <title>The genomes of chicory, endive, great burdock and yacon provide insights into Asteraceae palaeo-polyploidization history and plant inulin production.</title>
        <authorList>
            <person name="Fan W."/>
            <person name="Wang S."/>
            <person name="Wang H."/>
            <person name="Wang A."/>
            <person name="Jiang F."/>
            <person name="Liu H."/>
            <person name="Zhao H."/>
            <person name="Xu D."/>
            <person name="Zhang Y."/>
        </authorList>
    </citation>
    <scope>NUCLEOTIDE SEQUENCE [LARGE SCALE GENOMIC DNA]</scope>
    <source>
        <strain evidence="2">cv. Punajuju</strain>
    </source>
</reference>
<dbReference type="Proteomes" id="UP001055811">
    <property type="component" value="Linkage Group LG03"/>
</dbReference>
<keyword evidence="2" id="KW-1185">Reference proteome</keyword>
<protein>
    <submittedName>
        <fullName evidence="1">Uncharacterized protein</fullName>
    </submittedName>
</protein>
<dbReference type="EMBL" id="CM042011">
    <property type="protein sequence ID" value="KAI3766758.1"/>
    <property type="molecule type" value="Genomic_DNA"/>
</dbReference>
<evidence type="ECO:0000313" key="1">
    <source>
        <dbReference type="EMBL" id="KAI3766758.1"/>
    </source>
</evidence>
<accession>A0ACB9F7K9</accession>
<comment type="caution">
    <text evidence="1">The sequence shown here is derived from an EMBL/GenBank/DDBJ whole genome shotgun (WGS) entry which is preliminary data.</text>
</comment>